<evidence type="ECO:0000256" key="6">
    <source>
        <dbReference type="SAM" id="Phobius"/>
    </source>
</evidence>
<evidence type="ECO:0000313" key="8">
    <source>
        <dbReference type="Proteomes" id="UP000529417"/>
    </source>
</evidence>
<reference evidence="7 8" key="1">
    <citation type="journal article" date="2000" name="Arch. Microbiol.">
        <title>Rhodobaca bogoriensis gen. nov. and sp. nov., an alkaliphilic purple nonsulfur bacterium from African Rift Valley soda lakes.</title>
        <authorList>
            <person name="Milford A.D."/>
            <person name="Achenbach L.A."/>
            <person name="Jung D.O."/>
            <person name="Madigan M.T."/>
        </authorList>
    </citation>
    <scope>NUCLEOTIDE SEQUENCE [LARGE SCALE GENOMIC DNA]</scope>
    <source>
        <strain evidence="7 8">2376</strain>
    </source>
</reference>
<dbReference type="RefSeq" id="WP_179904613.1">
    <property type="nucleotide sequence ID" value="NZ_JACBXS010000004.1"/>
</dbReference>
<evidence type="ECO:0000256" key="5">
    <source>
        <dbReference type="ARBA" id="ARBA00023136"/>
    </source>
</evidence>
<dbReference type="InterPro" id="IPR022791">
    <property type="entry name" value="L-PG_synthase/AglD"/>
</dbReference>
<evidence type="ECO:0000256" key="1">
    <source>
        <dbReference type="ARBA" id="ARBA00004651"/>
    </source>
</evidence>
<feature type="transmembrane region" description="Helical" evidence="6">
    <location>
        <begin position="38"/>
        <end position="59"/>
    </location>
</feature>
<proteinExistence type="predicted"/>
<dbReference type="Pfam" id="PF03706">
    <property type="entry name" value="LPG_synthase_TM"/>
    <property type="match status" value="1"/>
</dbReference>
<feature type="transmembrane region" description="Helical" evidence="6">
    <location>
        <begin position="148"/>
        <end position="165"/>
    </location>
</feature>
<protein>
    <submittedName>
        <fullName evidence="7">Flippase-like domain-containing protein</fullName>
    </submittedName>
</protein>
<keyword evidence="2" id="KW-1003">Cell membrane</keyword>
<dbReference type="GO" id="GO:0005886">
    <property type="term" value="C:plasma membrane"/>
    <property type="evidence" value="ECO:0007669"/>
    <property type="project" value="UniProtKB-SubCell"/>
</dbReference>
<keyword evidence="4 6" id="KW-1133">Transmembrane helix</keyword>
<feature type="transmembrane region" description="Helical" evidence="6">
    <location>
        <begin position="260"/>
        <end position="291"/>
    </location>
</feature>
<dbReference type="AlphaFoldDB" id="A0A7Z0HXK0"/>
<comment type="caution">
    <text evidence="7">The sequence shown here is derived from an EMBL/GenBank/DDBJ whole genome shotgun (WGS) entry which is preliminary data.</text>
</comment>
<gene>
    <name evidence="7" type="ORF">HUK65_02830</name>
</gene>
<evidence type="ECO:0000256" key="3">
    <source>
        <dbReference type="ARBA" id="ARBA00022692"/>
    </source>
</evidence>
<feature type="transmembrane region" description="Helical" evidence="6">
    <location>
        <begin position="123"/>
        <end position="142"/>
    </location>
</feature>
<feature type="transmembrane region" description="Helical" evidence="6">
    <location>
        <begin position="199"/>
        <end position="221"/>
    </location>
</feature>
<dbReference type="EMBL" id="JACBXS010000004">
    <property type="protein sequence ID" value="NYS23912.1"/>
    <property type="molecule type" value="Genomic_DNA"/>
</dbReference>
<evidence type="ECO:0000256" key="2">
    <source>
        <dbReference type="ARBA" id="ARBA00022475"/>
    </source>
</evidence>
<dbReference type="PANTHER" id="PTHR40277:SF1">
    <property type="entry name" value="BLL5419 PROTEIN"/>
    <property type="match status" value="1"/>
</dbReference>
<feature type="transmembrane region" description="Helical" evidence="6">
    <location>
        <begin position="227"/>
        <end position="248"/>
    </location>
</feature>
<dbReference type="Proteomes" id="UP000529417">
    <property type="component" value="Unassembled WGS sequence"/>
</dbReference>
<sequence>MRRRRWQGLARLAVTLGALALLLAVLGGAEITQHLRQAAPGWVALAAGLLAAQIILSALRWRLSAGALGLAMTRRAAVGEYFLSVLGNTLLPGGVLGDIGRAARARHTAGLEVAAQSVVIERLTGQVFLALAAALGLGVWLWPGPGAWGVALAAVGVPVAALWWLRRATGSRAGLWRRALRAARLVWLDRRGWRAQAGLSLLILGCNIGGFWAAAAAAGVVLSAPDALLLIPLTLMAMLLPVSVNGWGLREGVAATLWPLAGVGAGAAVAASILFGLAAALACLPGLWVLARCPLTAPAP</sequence>
<accession>A0A7Z0HXK0</accession>
<evidence type="ECO:0000256" key="4">
    <source>
        <dbReference type="ARBA" id="ARBA00022989"/>
    </source>
</evidence>
<organism evidence="7 8">
    <name type="scientific">Rhabdonatronobacter sediminivivens</name>
    <dbReference type="NCBI Taxonomy" id="2743469"/>
    <lineage>
        <taxon>Bacteria</taxon>
        <taxon>Pseudomonadati</taxon>
        <taxon>Pseudomonadota</taxon>
        <taxon>Alphaproteobacteria</taxon>
        <taxon>Rhodobacterales</taxon>
        <taxon>Paracoccaceae</taxon>
        <taxon>Rhabdonatronobacter</taxon>
    </lineage>
</organism>
<keyword evidence="8" id="KW-1185">Reference proteome</keyword>
<dbReference type="PANTHER" id="PTHR40277">
    <property type="entry name" value="BLL5419 PROTEIN"/>
    <property type="match status" value="1"/>
</dbReference>
<keyword evidence="5 6" id="KW-0472">Membrane</keyword>
<evidence type="ECO:0000313" key="7">
    <source>
        <dbReference type="EMBL" id="NYS23912.1"/>
    </source>
</evidence>
<comment type="subcellular location">
    <subcellularLocation>
        <location evidence="1">Cell membrane</location>
        <topology evidence="1">Multi-pass membrane protein</topology>
    </subcellularLocation>
</comment>
<keyword evidence="3 6" id="KW-0812">Transmembrane</keyword>
<name>A0A7Z0HXK0_9RHOB</name>